<sequence length="312" mass="34435">STDSNDSGGGSDDNTSIIYTKFVKNVLPENYCASTIDIKQTDDGGYIIAGCKDDSAWLMKTDVYGEKQWEKTYGLGDYWGDRTVIQTSDGGYLFAGWKGVLKTDASGKKVWGKKGYPGTGQNPYYEDVIEHSNGNYYLVGGPVGGKAILVKIDQSGTVKKTKFYGGNCEDDLFRSIIESNDGKLIMVGEKGHGNQSFPCSFNFRYYKDIWVVKTGKNGGLIWQNTYGGKYLEKGMDIVKTDQKGYMVLGQKCDHNYNIFSCGPKTKVMILKINEEGNKLDEKLLAGLSFYEPGRAMSLANTHSGGYVFVTKP</sequence>
<dbReference type="InterPro" id="IPR011047">
    <property type="entry name" value="Quinoprotein_ADH-like_sf"/>
</dbReference>
<dbReference type="SUPFAM" id="SSF50998">
    <property type="entry name" value="Quinoprotein alcohol dehydrogenase-like"/>
    <property type="match status" value="1"/>
</dbReference>
<dbReference type="PANTHER" id="PTHR42754">
    <property type="entry name" value="ENDOGLUCANASE"/>
    <property type="match status" value="1"/>
</dbReference>
<evidence type="ECO:0008006" key="2">
    <source>
        <dbReference type="Google" id="ProtNLM"/>
    </source>
</evidence>
<protein>
    <recommendedName>
        <fullName evidence="2">Bulb-type lectin domain-containing protein</fullName>
    </recommendedName>
</protein>
<reference evidence="1" key="1">
    <citation type="submission" date="2018-05" db="EMBL/GenBank/DDBJ databases">
        <authorList>
            <person name="Lanie J.A."/>
            <person name="Ng W.-L."/>
            <person name="Kazmierczak K.M."/>
            <person name="Andrzejewski T.M."/>
            <person name="Davidsen T.M."/>
            <person name="Wayne K.J."/>
            <person name="Tettelin H."/>
            <person name="Glass J.I."/>
            <person name="Rusch D."/>
            <person name="Podicherti R."/>
            <person name="Tsui H.-C.T."/>
            <person name="Winkler M.E."/>
        </authorList>
    </citation>
    <scope>NUCLEOTIDE SEQUENCE</scope>
</reference>
<feature type="non-terminal residue" evidence="1">
    <location>
        <position position="1"/>
    </location>
</feature>
<accession>A0A382SDD4</accession>
<organism evidence="1">
    <name type="scientific">marine metagenome</name>
    <dbReference type="NCBI Taxonomy" id="408172"/>
    <lineage>
        <taxon>unclassified sequences</taxon>
        <taxon>metagenomes</taxon>
        <taxon>ecological metagenomes</taxon>
    </lineage>
</organism>
<dbReference type="AlphaFoldDB" id="A0A382SDD4"/>
<name>A0A382SDD4_9ZZZZ</name>
<proteinExistence type="predicted"/>
<dbReference type="EMBL" id="UINC01128304">
    <property type="protein sequence ID" value="SVD07970.1"/>
    <property type="molecule type" value="Genomic_DNA"/>
</dbReference>
<gene>
    <name evidence="1" type="ORF">METZ01_LOCUS360824</name>
</gene>
<dbReference type="PANTHER" id="PTHR42754:SF1">
    <property type="entry name" value="LIPOPROTEIN"/>
    <property type="match status" value="1"/>
</dbReference>
<feature type="non-terminal residue" evidence="1">
    <location>
        <position position="312"/>
    </location>
</feature>
<evidence type="ECO:0000313" key="1">
    <source>
        <dbReference type="EMBL" id="SVD07970.1"/>
    </source>
</evidence>